<feature type="compositionally biased region" description="Low complexity" evidence="4">
    <location>
        <begin position="61"/>
        <end position="75"/>
    </location>
</feature>
<dbReference type="InterPro" id="IPR029071">
    <property type="entry name" value="Ubiquitin-like_domsf"/>
</dbReference>
<dbReference type="InterPro" id="IPR001005">
    <property type="entry name" value="SANT/Myb"/>
</dbReference>
<dbReference type="CDD" id="cd11660">
    <property type="entry name" value="SANT_TRF"/>
    <property type="match status" value="1"/>
</dbReference>
<evidence type="ECO:0000256" key="4">
    <source>
        <dbReference type="SAM" id="MobiDB-lite"/>
    </source>
</evidence>
<dbReference type="SUPFAM" id="SSF46689">
    <property type="entry name" value="Homeodomain-like"/>
    <property type="match status" value="1"/>
</dbReference>
<dbReference type="PRINTS" id="PR00929">
    <property type="entry name" value="ATHOOK"/>
</dbReference>
<dbReference type="InterPro" id="IPR000637">
    <property type="entry name" value="HMGI/Y_DNA-bd_CS"/>
</dbReference>
<accession>C1E1P6</accession>
<feature type="compositionally biased region" description="Basic and acidic residues" evidence="4">
    <location>
        <begin position="197"/>
        <end position="206"/>
    </location>
</feature>
<evidence type="ECO:0000313" key="7">
    <source>
        <dbReference type="EMBL" id="ACO62204.1"/>
    </source>
</evidence>
<dbReference type="Gene3D" id="3.10.20.90">
    <property type="entry name" value="Phosphatidylinositol 3-kinase Catalytic Subunit, Chain A, domain 1"/>
    <property type="match status" value="1"/>
</dbReference>
<protein>
    <submittedName>
        <fullName evidence="7">Uncharacterized protein</fullName>
    </submittedName>
</protein>
<sequence>MHPPPEGLSQAPAKRGRGRPRKDAPKPIPAPKEAPAKRGRGRPRKDAPATEKTAPEKKPAKPNAAVKRRAPPAVKEVGQHSDDESLDELIAAEKAKERAPPPPPEPAVENWTISMATPMGTLPVEVTSLVTVTDIKQLVTAKTGGRLPPDRQIIKLNERLIDDFGPNATLANHGLKHRSMLTLTFIRNAKSPAKSPTVDRTREHSRALQTVPSPPREERPAKERRTGWQPESVTRRVGPRERDQSAQGTKHKWTREESELVAEGVAKYGYGEWAAIQKELFAESARTSTDIKDRWRNMLKAASKPNDFKFRSFMDDDLREQINEAQNKADEYQQKKLMEVERQRQEMIRVRGQIA</sequence>
<dbReference type="RefSeq" id="XP_002500946.1">
    <property type="nucleotide sequence ID" value="XM_002500900.1"/>
</dbReference>
<name>C1E1P6_MICCC</name>
<feature type="region of interest" description="Disordered" evidence="4">
    <location>
        <begin position="1"/>
        <end position="105"/>
    </location>
</feature>
<keyword evidence="2" id="KW-0539">Nucleus</keyword>
<dbReference type="PROSITE" id="PS00354">
    <property type="entry name" value="HMGI_Y"/>
    <property type="match status" value="1"/>
</dbReference>
<dbReference type="Proteomes" id="UP000002009">
    <property type="component" value="Chromosome 3"/>
</dbReference>
<dbReference type="AlphaFoldDB" id="C1E1P6"/>
<reference evidence="7 8" key="1">
    <citation type="journal article" date="2009" name="Science">
        <title>Green evolution and dynamic adaptations revealed by genomes of the marine picoeukaryotes Micromonas.</title>
        <authorList>
            <person name="Worden A.Z."/>
            <person name="Lee J.H."/>
            <person name="Mock T."/>
            <person name="Rouze P."/>
            <person name="Simmons M.P."/>
            <person name="Aerts A.L."/>
            <person name="Allen A.E."/>
            <person name="Cuvelier M.L."/>
            <person name="Derelle E."/>
            <person name="Everett M.V."/>
            <person name="Foulon E."/>
            <person name="Grimwood J."/>
            <person name="Gundlach H."/>
            <person name="Henrissat B."/>
            <person name="Napoli C."/>
            <person name="McDonald S.M."/>
            <person name="Parker M.S."/>
            <person name="Rombauts S."/>
            <person name="Salamov A."/>
            <person name="Von Dassow P."/>
            <person name="Badger J.H."/>
            <person name="Coutinho P.M."/>
            <person name="Demir E."/>
            <person name="Dubchak I."/>
            <person name="Gentemann C."/>
            <person name="Eikrem W."/>
            <person name="Gready J.E."/>
            <person name="John U."/>
            <person name="Lanier W."/>
            <person name="Lindquist E.A."/>
            <person name="Lucas S."/>
            <person name="Mayer K.F."/>
            <person name="Moreau H."/>
            <person name="Not F."/>
            <person name="Otillar R."/>
            <person name="Panaud O."/>
            <person name="Pangilinan J."/>
            <person name="Paulsen I."/>
            <person name="Piegu B."/>
            <person name="Poliakov A."/>
            <person name="Robbens S."/>
            <person name="Schmutz J."/>
            <person name="Toulza E."/>
            <person name="Wyss T."/>
            <person name="Zelensky A."/>
            <person name="Zhou K."/>
            <person name="Armbrust E.V."/>
            <person name="Bhattacharya D."/>
            <person name="Goodenough U.W."/>
            <person name="Van de Peer Y."/>
            <person name="Grigoriev I.V."/>
        </authorList>
    </citation>
    <scope>NUCLEOTIDE SEQUENCE [LARGE SCALE GENOMIC DNA]</scope>
    <source>
        <strain evidence="8">RCC299 / NOUM17</strain>
    </source>
</reference>
<evidence type="ECO:0000259" key="6">
    <source>
        <dbReference type="PROSITE" id="PS51294"/>
    </source>
</evidence>
<proteinExistence type="predicted"/>
<dbReference type="InParanoid" id="C1E1P6"/>
<feature type="compositionally biased region" description="Basic and acidic residues" evidence="4">
    <location>
        <begin position="215"/>
        <end position="226"/>
    </location>
</feature>
<dbReference type="KEGG" id="mis:MICPUN_105273"/>
<comment type="subcellular location">
    <subcellularLocation>
        <location evidence="1">Nucleus</location>
    </subcellularLocation>
</comment>
<dbReference type="InterPro" id="IPR009057">
    <property type="entry name" value="Homeodomain-like_sf"/>
</dbReference>
<dbReference type="PANTHER" id="PTHR47122:SF4">
    <property type="entry name" value="TRF-LIKE 3"/>
    <property type="match status" value="1"/>
</dbReference>
<dbReference type="STRING" id="296587.C1E1P6"/>
<feature type="coiled-coil region" evidence="3">
    <location>
        <begin position="315"/>
        <end position="342"/>
    </location>
</feature>
<dbReference type="SMART" id="SM00717">
    <property type="entry name" value="SANT"/>
    <property type="match status" value="1"/>
</dbReference>
<evidence type="ECO:0000256" key="3">
    <source>
        <dbReference type="SAM" id="Coils"/>
    </source>
</evidence>
<dbReference type="SMART" id="SM00384">
    <property type="entry name" value="AT_hook"/>
    <property type="match status" value="2"/>
</dbReference>
<evidence type="ECO:0000313" key="8">
    <source>
        <dbReference type="Proteomes" id="UP000002009"/>
    </source>
</evidence>
<dbReference type="PROSITE" id="PS51294">
    <property type="entry name" value="HTH_MYB"/>
    <property type="match status" value="1"/>
</dbReference>
<dbReference type="InterPro" id="IPR017956">
    <property type="entry name" value="AT_hook_DNA-bd_motif"/>
</dbReference>
<evidence type="ECO:0000259" key="5">
    <source>
        <dbReference type="PROSITE" id="PS50090"/>
    </source>
</evidence>
<feature type="compositionally biased region" description="Basic and acidic residues" evidence="4">
    <location>
        <begin position="44"/>
        <end position="59"/>
    </location>
</feature>
<dbReference type="GO" id="GO:0006355">
    <property type="term" value="P:regulation of DNA-templated transcription"/>
    <property type="evidence" value="ECO:0007669"/>
    <property type="project" value="InterPro"/>
</dbReference>
<dbReference type="OrthoDB" id="608866at2759"/>
<feature type="domain" description="Myb-like" evidence="5">
    <location>
        <begin position="245"/>
        <end position="299"/>
    </location>
</feature>
<gene>
    <name evidence="7" type="ORF">MICPUN_105273</name>
</gene>
<dbReference type="PROSITE" id="PS50090">
    <property type="entry name" value="MYB_LIKE"/>
    <property type="match status" value="1"/>
</dbReference>
<dbReference type="GO" id="GO:0005634">
    <property type="term" value="C:nucleus"/>
    <property type="evidence" value="ECO:0007669"/>
    <property type="project" value="UniProtKB-SubCell"/>
</dbReference>
<feature type="region of interest" description="Disordered" evidence="4">
    <location>
        <begin position="187"/>
        <end position="255"/>
    </location>
</feature>
<keyword evidence="8" id="KW-1185">Reference proteome</keyword>
<organism evidence="7 8">
    <name type="scientific">Micromonas commoda (strain RCC299 / NOUM17 / CCMP2709)</name>
    <name type="common">Picoplanktonic green alga</name>
    <dbReference type="NCBI Taxonomy" id="296587"/>
    <lineage>
        <taxon>Eukaryota</taxon>
        <taxon>Viridiplantae</taxon>
        <taxon>Chlorophyta</taxon>
        <taxon>Mamiellophyceae</taxon>
        <taxon>Mamiellales</taxon>
        <taxon>Mamiellaceae</taxon>
        <taxon>Micromonas</taxon>
    </lineage>
</organism>
<dbReference type="GO" id="GO:0003677">
    <property type="term" value="F:DNA binding"/>
    <property type="evidence" value="ECO:0007669"/>
    <property type="project" value="InterPro"/>
</dbReference>
<dbReference type="Gene3D" id="1.10.246.220">
    <property type="match status" value="1"/>
</dbReference>
<dbReference type="Pfam" id="PF00249">
    <property type="entry name" value="Myb_DNA-binding"/>
    <property type="match status" value="1"/>
</dbReference>
<feature type="domain" description="HTH myb-type" evidence="6">
    <location>
        <begin position="250"/>
        <end position="303"/>
    </location>
</feature>
<keyword evidence="3" id="KW-0175">Coiled coil</keyword>
<dbReference type="SUPFAM" id="SSF54236">
    <property type="entry name" value="Ubiquitin-like"/>
    <property type="match status" value="1"/>
</dbReference>
<dbReference type="EMBL" id="CP001324">
    <property type="protein sequence ID" value="ACO62204.1"/>
    <property type="molecule type" value="Genomic_DNA"/>
</dbReference>
<dbReference type="InterPro" id="IPR017930">
    <property type="entry name" value="Myb_dom"/>
</dbReference>
<evidence type="ECO:0000256" key="1">
    <source>
        <dbReference type="ARBA" id="ARBA00004123"/>
    </source>
</evidence>
<evidence type="ECO:0000256" key="2">
    <source>
        <dbReference type="ARBA" id="ARBA00023242"/>
    </source>
</evidence>
<dbReference type="GeneID" id="8242135"/>
<dbReference type="PANTHER" id="PTHR47122">
    <property type="entry name" value="MYB-LIKE DNA-BINDING DOMAIN CONTAINING PROTEIN, EXPRESSED"/>
    <property type="match status" value="1"/>
</dbReference>